<dbReference type="FunFam" id="1.25.10.10:FF:000063">
    <property type="entry name" value="Putative cytoskeleton-associated protein 5"/>
    <property type="match status" value="1"/>
</dbReference>
<sequence>MSDSYIEFSLGKVLDEEESCSEFKNNVEETDSSDSSSGLEAALVFVENCGHAGKTVGEVMSGIVAKCIAAPKTKTKDLALQVTLMYVEIEKHDIVQEELMKGMEQKNPKVVSACIQALNTALKQFGNKVIGIKPMVKKIPVLLSDRDKTVRDEMKALVVEMYRWIGAAIEPHIASLQPVVQQELREAFGTNSGGAHPTRYLRSQQPTVAEVRTHTGNGVEEDEDEDVETGAGDSAEVDPYDLLDPVEILSKLPKDFYEKLDAKKWQERKEALDNLETLLKSAPKLEPGDYAELVRALKKVISKDTNVMLVAQAGRLLGVVAAGLRTKFQPYAVACIQAILDKFKEKKANVVAALREATDAIYPCTNLEAIMEDMLAAFENKNPSVKTEAALFMARALTHTQPAAFNKKLIKAYIPALLKLLESAEPTVREASAEALGTATKLVGEKNIAPHIGKIDNLKEQKIKEYADKAVIHVKIAAPKKEAKGKTASAPGGKGDAKPTAGSTQPKPVKRPGTAKSGANKVVVGKKAPAGRGQNTPPREQELSQEEVDARAEQLFTEDVLTGLSDSNWKTRLAAVKSLHSTVLGLSPNDTNAQILFRTLNRKPGLKDTNVQVLKARLEVAKYVSENFPISNTAANFVIQDIVNKLGEGSCSAITTDCLTCLSEASSLEQVANEALTFAMDQQKNPKVQSELFNWLAGAIKEFGFTMNVKPLIAHSKKAISATNPNVRAAVVNFLGVLSLYVGPSILNHFDGEKAATKQLISSELDKYANSSPPTPTRQVTKSSSKGSMGDEIEEPFEDAENEEEPAPVEDTRPRTDLAPLITEALIAEIGDKNWKVRNEGLEKLKVIITTSAPIKATLGELPPALAARLLDSNSKLAQTALQICESLATAMGSRCKQHVRTFFPMFIQAFGDNKQWIRQAAVACVDTWCLEAGGAHVAFDGEMVHEALKSGSPVLRTELFQWLAEKLPDYFEGTKEQSIYSEVWSLPLEDTCNPREISSALWISGVLDRNRIFDGGGIDFIRWTKRNNKRCYFISIFLPPKSFPREELAVCVPILYACVEDRAAEVRKRAADCVLPFMLHLGYEPMFKQLDKLKPGSKSVLQAALDKARPSLPVQPLPKGKKEESRGVKSAGALKKEGEKKAVAAGKTKGIAKSASSSGRSKKDDEDTSPLLPNNNAKNQRIIDDQKLKVLKWNFTSPREEFFELLKEQMASAGVNKQLIANMFHSDFRYHLKAIESLAEDLLDNGSALVSNLDLVLKWLTLRFFDTNPSVILKGLDYLSAVFSYLMEIDYTMAEYEANCFIPYLVLKVGDPKDTVRNGVKALFKQICVVYSVTKLFGYLMEGLKSKNARQRAECLECIGHLIETYGSSVLSPSAAAALKELARHIGDRDNGVRSAALNCIANAYFLEGEKVYKMIGQISDKDLSLLEERIKRAGKTRSAENRRSTVVPLTATGKPVMLQNNDIVDEQESRRVISVEAPPGADYEDEEPEEEPQPPPIAASSEPKVISGPFGLDPELIAQLDAQAPTLRKSEVPEVDLKFLDDPIPVPTIRGGMPITTSRPNIVAVSPSRHTLPTSLPHAPPPSKSAVDDSQLADTIHSIASPDLNSAIRALSLITGALGSGRGGALAAHEERLVRAVAAQVRRLRCGAHSPRQAISAYRCIATLLNTFYECEGCGRCVGESAVGELLGELLRVLCGAALTSEPDADKLVRVLNNVCVRLLEHSARTSLLCALISLLHDSIGVVDPAYPRYQDLLMKCFWKTLKMINTWDLDSIDYDSVLFKIHLFYKAYPNSYWKKNTEISDTPHRTVKTLVHNLVKMKGTSITNHLTQIPDVQESDLYPYLLKVFKQLKLEDKPTEAMNGTGGGSLGGAVPGFAVGVAPVNVAAAARLPRPVHDELAAILKRIGAREHSQDALSQLYDLRERHPELDIWTFMQGSSFYFRNYVERGLRDVAEQRRRGLAALSVYKHDFKRDNIDINNENEEKSHLVFLERLRVLQYYLQYNARNSVAVKLVTKASQWRKIATQGRRRKGRGALNLRNSERQSFAKAGLKTDPPPQQTLTTIDNKTLSDQSGDSGPPRHNIDPQLEDSVVKGCKQAPITKPPSSLFAFNSDDRATKRRRRRCTPPQTATTQEFGSKISRNQSSSDACSIKTTKLAKPFD</sequence>
<dbReference type="FunFam" id="1.25.10.10:FF:000019">
    <property type="entry name" value="Cytoskeleton-associated protein 5"/>
    <property type="match status" value="1"/>
</dbReference>
<feature type="repeat" description="HEAT" evidence="9">
    <location>
        <begin position="413"/>
        <end position="451"/>
    </location>
</feature>
<evidence type="ECO:0000313" key="12">
    <source>
        <dbReference type="EMBL" id="GBP43034.1"/>
    </source>
</evidence>
<feature type="compositionally biased region" description="Acidic residues" evidence="10">
    <location>
        <begin position="791"/>
        <end position="808"/>
    </location>
</feature>
<keyword evidence="2" id="KW-0963">Cytoplasm</keyword>
<feature type="compositionally biased region" description="Polar residues" evidence="10">
    <location>
        <begin position="769"/>
        <end position="787"/>
    </location>
</feature>
<dbReference type="GO" id="GO:0051301">
    <property type="term" value="P:cell division"/>
    <property type="evidence" value="ECO:0007669"/>
    <property type="project" value="UniProtKB-KW"/>
</dbReference>
<evidence type="ECO:0000256" key="6">
    <source>
        <dbReference type="ARBA" id="ARBA00023212"/>
    </source>
</evidence>
<comment type="similarity">
    <text evidence="8">Belongs to the TOG/XMAP215 family.</text>
</comment>
<evidence type="ECO:0000313" key="13">
    <source>
        <dbReference type="Proteomes" id="UP000299102"/>
    </source>
</evidence>
<dbReference type="EMBL" id="BGZK01000429">
    <property type="protein sequence ID" value="GBP43034.1"/>
    <property type="molecule type" value="Genomic_DNA"/>
</dbReference>
<feature type="region of interest" description="Disordered" evidence="10">
    <location>
        <begin position="767"/>
        <end position="813"/>
    </location>
</feature>
<organism evidence="12 13">
    <name type="scientific">Eumeta variegata</name>
    <name type="common">Bagworm moth</name>
    <name type="synonym">Eumeta japonica</name>
    <dbReference type="NCBI Taxonomy" id="151549"/>
    <lineage>
        <taxon>Eukaryota</taxon>
        <taxon>Metazoa</taxon>
        <taxon>Ecdysozoa</taxon>
        <taxon>Arthropoda</taxon>
        <taxon>Hexapoda</taxon>
        <taxon>Insecta</taxon>
        <taxon>Pterygota</taxon>
        <taxon>Neoptera</taxon>
        <taxon>Endopterygota</taxon>
        <taxon>Lepidoptera</taxon>
        <taxon>Glossata</taxon>
        <taxon>Ditrysia</taxon>
        <taxon>Tineoidea</taxon>
        <taxon>Psychidae</taxon>
        <taxon>Oiketicinae</taxon>
        <taxon>Eumeta</taxon>
    </lineage>
</organism>
<keyword evidence="5" id="KW-0498">Mitosis</keyword>
<comment type="caution">
    <text evidence="12">The sequence shown here is derived from an EMBL/GenBank/DDBJ whole genome shotgun (WGS) entry which is preliminary data.</text>
</comment>
<feature type="region of interest" description="Disordered" evidence="10">
    <location>
        <begin position="214"/>
        <end position="236"/>
    </location>
</feature>
<evidence type="ECO:0000256" key="5">
    <source>
        <dbReference type="ARBA" id="ARBA00022776"/>
    </source>
</evidence>
<feature type="compositionally biased region" description="Acidic residues" evidence="10">
    <location>
        <begin position="219"/>
        <end position="228"/>
    </location>
</feature>
<gene>
    <name evidence="12" type="primary">msps</name>
    <name evidence="12" type="ORF">EVAR_96292_1</name>
</gene>
<dbReference type="InterPro" id="IPR024395">
    <property type="entry name" value="CLASP_N_dom"/>
</dbReference>
<dbReference type="InterPro" id="IPR016024">
    <property type="entry name" value="ARM-type_fold"/>
</dbReference>
<dbReference type="InterPro" id="IPR048491">
    <property type="entry name" value="XMAP215_CLASP_TOG"/>
</dbReference>
<evidence type="ECO:0000256" key="8">
    <source>
        <dbReference type="ARBA" id="ARBA00025722"/>
    </source>
</evidence>
<dbReference type="GO" id="GO:0051010">
    <property type="term" value="F:microtubule plus-end binding"/>
    <property type="evidence" value="ECO:0007669"/>
    <property type="project" value="InterPro"/>
</dbReference>
<keyword evidence="13" id="KW-1185">Reference proteome</keyword>
<dbReference type="SUPFAM" id="SSF48371">
    <property type="entry name" value="ARM repeat"/>
    <property type="match status" value="2"/>
</dbReference>
<dbReference type="InterPro" id="IPR034085">
    <property type="entry name" value="TOG"/>
</dbReference>
<feature type="domain" description="TOG" evidence="11">
    <location>
        <begin position="241"/>
        <end position="480"/>
    </location>
</feature>
<dbReference type="Gene3D" id="1.25.10.10">
    <property type="entry name" value="Leucine-rich Repeat Variant"/>
    <property type="match status" value="5"/>
</dbReference>
<accession>A0A4C1VYM3</accession>
<dbReference type="GO" id="GO:0030951">
    <property type="term" value="P:establishment or maintenance of microtubule cytoskeleton polarity"/>
    <property type="evidence" value="ECO:0007669"/>
    <property type="project" value="InterPro"/>
</dbReference>
<feature type="region of interest" description="Disordered" evidence="10">
    <location>
        <begin position="2113"/>
        <end position="2161"/>
    </location>
</feature>
<feature type="domain" description="TOG" evidence="11">
    <location>
        <begin position="4"/>
        <end position="197"/>
    </location>
</feature>
<feature type="compositionally biased region" description="Low complexity" evidence="10">
    <location>
        <begin position="1144"/>
        <end position="1160"/>
    </location>
</feature>
<proteinExistence type="inferred from homology"/>
<feature type="compositionally biased region" description="Acidic residues" evidence="10">
    <location>
        <begin position="1484"/>
        <end position="1494"/>
    </location>
</feature>
<dbReference type="OrthoDB" id="205662at2759"/>
<dbReference type="GO" id="GO:0005874">
    <property type="term" value="C:microtubule"/>
    <property type="evidence" value="ECO:0007669"/>
    <property type="project" value="UniProtKB-ARBA"/>
</dbReference>
<comment type="subcellular location">
    <subcellularLocation>
        <location evidence="1">Cytoplasm</location>
        <location evidence="1">Cytoskeleton</location>
        <location evidence="1">Microtubule organizing center</location>
        <location evidence="1">Centrosome</location>
    </subcellularLocation>
</comment>
<feature type="compositionally biased region" description="Polar residues" evidence="10">
    <location>
        <begin position="2059"/>
        <end position="2075"/>
    </location>
</feature>
<feature type="region of interest" description="Disordered" evidence="10">
    <location>
        <begin position="1479"/>
        <end position="1506"/>
    </location>
</feature>
<reference evidence="12 13" key="1">
    <citation type="journal article" date="2019" name="Commun. Biol.">
        <title>The bagworm genome reveals a unique fibroin gene that provides high tensile strength.</title>
        <authorList>
            <person name="Kono N."/>
            <person name="Nakamura H."/>
            <person name="Ohtoshi R."/>
            <person name="Tomita M."/>
            <person name="Numata K."/>
            <person name="Arakawa K."/>
        </authorList>
    </citation>
    <scope>NUCLEOTIDE SEQUENCE [LARGE SCALE GENOMIC DNA]</scope>
</reference>
<dbReference type="InterPro" id="IPR021133">
    <property type="entry name" value="HEAT_type_2"/>
</dbReference>
<feature type="region of interest" description="Disordered" evidence="10">
    <location>
        <begin position="480"/>
        <end position="546"/>
    </location>
</feature>
<evidence type="ECO:0000256" key="2">
    <source>
        <dbReference type="ARBA" id="ARBA00022490"/>
    </source>
</evidence>
<dbReference type="GO" id="GO:0051231">
    <property type="term" value="P:spindle elongation"/>
    <property type="evidence" value="ECO:0007669"/>
    <property type="project" value="UniProtKB-ARBA"/>
</dbReference>
<protein>
    <submittedName>
        <fullName evidence="12">Protein mini spindles</fullName>
    </submittedName>
</protein>
<keyword evidence="6" id="KW-0206">Cytoskeleton</keyword>
<feature type="region of interest" description="Disordered" evidence="10">
    <location>
        <begin position="1112"/>
        <end position="1179"/>
    </location>
</feature>
<feature type="domain" description="TOG" evidence="11">
    <location>
        <begin position="811"/>
        <end position="1115"/>
    </location>
</feature>
<evidence type="ECO:0000256" key="10">
    <source>
        <dbReference type="SAM" id="MobiDB-lite"/>
    </source>
</evidence>
<dbReference type="InterPro" id="IPR011989">
    <property type="entry name" value="ARM-like"/>
</dbReference>
<keyword evidence="7" id="KW-0131">Cell cycle</keyword>
<evidence type="ECO:0000259" key="11">
    <source>
        <dbReference type="SMART" id="SM01349"/>
    </source>
</evidence>
<dbReference type="InterPro" id="IPR045110">
    <property type="entry name" value="XMAP215"/>
</dbReference>
<feature type="domain" description="TOG" evidence="11">
    <location>
        <begin position="1202"/>
        <end position="1441"/>
    </location>
</feature>
<dbReference type="PANTHER" id="PTHR12609">
    <property type="entry name" value="MICROTUBULE ASSOCIATED PROTEIN XMAP215"/>
    <property type="match status" value="1"/>
</dbReference>
<dbReference type="Pfam" id="PF21041">
    <property type="entry name" value="XMAP215_CLASP_TOG"/>
    <property type="match status" value="3"/>
</dbReference>
<feature type="compositionally biased region" description="Polar residues" evidence="10">
    <location>
        <begin position="2139"/>
        <end position="2153"/>
    </location>
</feature>
<keyword evidence="4" id="KW-0677">Repeat</keyword>
<feature type="region of interest" description="Disordered" evidence="10">
    <location>
        <begin position="2024"/>
        <end position="2086"/>
    </location>
</feature>
<dbReference type="GO" id="GO:0046785">
    <property type="term" value="P:microtubule polymerization"/>
    <property type="evidence" value="ECO:0007669"/>
    <property type="project" value="InterPro"/>
</dbReference>
<dbReference type="FunFam" id="1.25.10.10:FF:000050">
    <property type="entry name" value="Cytoskeleton-associated protein 5 isoform X1"/>
    <property type="match status" value="1"/>
</dbReference>
<evidence type="ECO:0000256" key="9">
    <source>
        <dbReference type="PROSITE-ProRule" id="PRU00103"/>
    </source>
</evidence>
<dbReference type="Proteomes" id="UP000299102">
    <property type="component" value="Unassembled WGS sequence"/>
</dbReference>
<evidence type="ECO:0000256" key="7">
    <source>
        <dbReference type="ARBA" id="ARBA00023306"/>
    </source>
</evidence>
<dbReference type="GO" id="GO:0061863">
    <property type="term" value="F:microtubule plus end polymerase"/>
    <property type="evidence" value="ECO:0007669"/>
    <property type="project" value="InterPro"/>
</dbReference>
<dbReference type="PROSITE" id="PS50077">
    <property type="entry name" value="HEAT_REPEAT"/>
    <property type="match status" value="1"/>
</dbReference>
<evidence type="ECO:0000256" key="4">
    <source>
        <dbReference type="ARBA" id="ARBA00022737"/>
    </source>
</evidence>
<keyword evidence="3" id="KW-0132">Cell division</keyword>
<evidence type="ECO:0000256" key="1">
    <source>
        <dbReference type="ARBA" id="ARBA00004300"/>
    </source>
</evidence>
<dbReference type="Pfam" id="PF12348">
    <property type="entry name" value="CLASP_N"/>
    <property type="match status" value="1"/>
</dbReference>
<dbReference type="SMART" id="SM01349">
    <property type="entry name" value="TOG"/>
    <property type="match status" value="5"/>
</dbReference>
<dbReference type="GO" id="GO:0005813">
    <property type="term" value="C:centrosome"/>
    <property type="evidence" value="ECO:0007669"/>
    <property type="project" value="UniProtKB-SubCell"/>
</dbReference>
<dbReference type="STRING" id="151549.A0A4C1VYM3"/>
<feature type="domain" description="TOG" evidence="11">
    <location>
        <begin position="542"/>
        <end position="774"/>
    </location>
</feature>
<evidence type="ECO:0000256" key="3">
    <source>
        <dbReference type="ARBA" id="ARBA00022618"/>
    </source>
</evidence>
<name>A0A4C1VYM3_EUMVA</name>